<dbReference type="SUPFAM" id="SSF55961">
    <property type="entry name" value="Bet v1-like"/>
    <property type="match status" value="1"/>
</dbReference>
<sequence>MRHEVQVEVLEELLAQIREGRNADAGAVRACPASTWTCPDRLALERRELFDGQPQLVGLSGDLPSPGSFLTTDDLGPPVLVVRGDDGGVRAFVNACRHRGAIVEAARRGTKPLFSCPFHAWSYDARGALRAVPMAEQFGPLETGRLGLVPLPAAEHCGMIFVHPQADGVIDAPALLEGLEDDFTAFGFAEHRFALEDRLELELNWKLVTDTFGETYHFKRLHKDTLAQTFEGDVLSYRTWRRNHRMVLGKQAIREMAARPRAEWRVTEGGFPVYFLFPNVVINVSEGAIAVVRSLPHPTDPGRCTAQISYYASHRAPEDMESFRQGFGNVVVHEDLAAAAGMQRALASGRIDPVLFGRNEPPLHHYHQTFRRALGLPPLEAVG</sequence>
<evidence type="ECO:0000256" key="4">
    <source>
        <dbReference type="ARBA" id="ARBA00023002"/>
    </source>
</evidence>
<dbReference type="Proteomes" id="UP000247763">
    <property type="component" value="Chromosome"/>
</dbReference>
<dbReference type="EMBL" id="CP029479">
    <property type="protein sequence ID" value="AWM77875.1"/>
    <property type="molecule type" value="Genomic_DNA"/>
</dbReference>
<reference evidence="9" key="1">
    <citation type="submission" date="2018-05" db="EMBL/GenBank/DDBJ databases">
        <title>Genome sequencing of Phenylobacterium sp. HYN0004.</title>
        <authorList>
            <person name="Yi H."/>
            <person name="Baek C."/>
        </authorList>
    </citation>
    <scope>NUCLEOTIDE SEQUENCE [LARGE SCALE GENOMIC DNA]</scope>
    <source>
        <strain evidence="9">HYN0004</strain>
    </source>
</reference>
<dbReference type="InterPro" id="IPR015879">
    <property type="entry name" value="Ring_hydroxy_dOase_asu_C_dom"/>
</dbReference>
<dbReference type="GO" id="GO:0051537">
    <property type="term" value="F:2 iron, 2 sulfur cluster binding"/>
    <property type="evidence" value="ECO:0007669"/>
    <property type="project" value="UniProtKB-KW"/>
</dbReference>
<evidence type="ECO:0000259" key="7">
    <source>
        <dbReference type="PROSITE" id="PS51296"/>
    </source>
</evidence>
<comment type="cofactor">
    <cofactor evidence="1">
        <name>Fe cation</name>
        <dbReference type="ChEBI" id="CHEBI:24875"/>
    </cofactor>
</comment>
<feature type="domain" description="Rieske" evidence="7">
    <location>
        <begin position="54"/>
        <end position="162"/>
    </location>
</feature>
<gene>
    <name evidence="8" type="ORF">HYN04_08920</name>
</gene>
<protein>
    <recommendedName>
        <fullName evidence="7">Rieske domain-containing protein</fullName>
    </recommendedName>
</protein>
<dbReference type="PRINTS" id="PR00090">
    <property type="entry name" value="RNGDIOXGNASE"/>
</dbReference>
<dbReference type="CDD" id="cd03469">
    <property type="entry name" value="Rieske_RO_Alpha_N"/>
    <property type="match status" value="1"/>
</dbReference>
<keyword evidence="5" id="KW-0408">Iron</keyword>
<dbReference type="SUPFAM" id="SSF50022">
    <property type="entry name" value="ISP domain"/>
    <property type="match status" value="1"/>
</dbReference>
<dbReference type="GO" id="GO:0005506">
    <property type="term" value="F:iron ion binding"/>
    <property type="evidence" value="ECO:0007669"/>
    <property type="project" value="InterPro"/>
</dbReference>
<dbReference type="GO" id="GO:0016491">
    <property type="term" value="F:oxidoreductase activity"/>
    <property type="evidence" value="ECO:0007669"/>
    <property type="project" value="UniProtKB-KW"/>
</dbReference>
<evidence type="ECO:0000256" key="3">
    <source>
        <dbReference type="ARBA" id="ARBA00022723"/>
    </source>
</evidence>
<dbReference type="KEGG" id="phb:HYN04_08920"/>
<dbReference type="RefSeq" id="WP_110450442.1">
    <property type="nucleotide sequence ID" value="NZ_CP029479.1"/>
</dbReference>
<dbReference type="OrthoDB" id="7456916at2"/>
<keyword evidence="4" id="KW-0560">Oxidoreductase</keyword>
<dbReference type="PANTHER" id="PTHR43756">
    <property type="entry name" value="CHOLINE MONOOXYGENASE, CHLOROPLASTIC"/>
    <property type="match status" value="1"/>
</dbReference>
<dbReference type="InterPro" id="IPR017941">
    <property type="entry name" value="Rieske_2Fe-2S"/>
</dbReference>
<keyword evidence="9" id="KW-1185">Reference proteome</keyword>
<dbReference type="PANTHER" id="PTHR43756:SF5">
    <property type="entry name" value="CHOLINE MONOOXYGENASE, CHLOROPLASTIC"/>
    <property type="match status" value="1"/>
</dbReference>
<evidence type="ECO:0000313" key="8">
    <source>
        <dbReference type="EMBL" id="AWM77875.1"/>
    </source>
</evidence>
<evidence type="ECO:0000256" key="2">
    <source>
        <dbReference type="ARBA" id="ARBA00022714"/>
    </source>
</evidence>
<keyword evidence="3" id="KW-0479">Metal-binding</keyword>
<dbReference type="Gene3D" id="2.102.10.10">
    <property type="entry name" value="Rieske [2Fe-2S] iron-sulphur domain"/>
    <property type="match status" value="1"/>
</dbReference>
<evidence type="ECO:0000256" key="1">
    <source>
        <dbReference type="ARBA" id="ARBA00001962"/>
    </source>
</evidence>
<dbReference type="Gene3D" id="3.90.380.10">
    <property type="entry name" value="Naphthalene 1,2-dioxygenase Alpha Subunit, Chain A, domain 1"/>
    <property type="match status" value="1"/>
</dbReference>
<evidence type="ECO:0000256" key="5">
    <source>
        <dbReference type="ARBA" id="ARBA00023004"/>
    </source>
</evidence>
<dbReference type="InterPro" id="IPR036922">
    <property type="entry name" value="Rieske_2Fe-2S_sf"/>
</dbReference>
<accession>A0A2Z3HST4</accession>
<dbReference type="Pfam" id="PF00355">
    <property type="entry name" value="Rieske"/>
    <property type="match status" value="1"/>
</dbReference>
<dbReference type="PROSITE" id="PS51296">
    <property type="entry name" value="RIESKE"/>
    <property type="match status" value="1"/>
</dbReference>
<keyword evidence="6" id="KW-0411">Iron-sulfur</keyword>
<dbReference type="AlphaFoldDB" id="A0A2Z3HST4"/>
<keyword evidence="2" id="KW-0001">2Fe-2S</keyword>
<organism evidence="8 9">
    <name type="scientific">Phenylobacterium parvum</name>
    <dbReference type="NCBI Taxonomy" id="2201350"/>
    <lineage>
        <taxon>Bacteria</taxon>
        <taxon>Pseudomonadati</taxon>
        <taxon>Pseudomonadota</taxon>
        <taxon>Alphaproteobacteria</taxon>
        <taxon>Caulobacterales</taxon>
        <taxon>Caulobacteraceae</taxon>
        <taxon>Phenylobacterium</taxon>
    </lineage>
</organism>
<proteinExistence type="predicted"/>
<evidence type="ECO:0000256" key="6">
    <source>
        <dbReference type="ARBA" id="ARBA00023014"/>
    </source>
</evidence>
<dbReference type="Pfam" id="PF00848">
    <property type="entry name" value="Ring_hydroxyl_A"/>
    <property type="match status" value="1"/>
</dbReference>
<name>A0A2Z3HST4_9CAUL</name>
<dbReference type="InterPro" id="IPR001663">
    <property type="entry name" value="Rng_hydr_dOase-A"/>
</dbReference>
<evidence type="ECO:0000313" key="9">
    <source>
        <dbReference type="Proteomes" id="UP000247763"/>
    </source>
</evidence>